<gene>
    <name evidence="1" type="ORF">RF11_13396</name>
</gene>
<reference evidence="1 2" key="1">
    <citation type="journal article" date="2014" name="Genome Biol. Evol.">
        <title>The genome of the myxosporean Thelohanellus kitauei shows adaptations to nutrient acquisition within its fish host.</title>
        <authorList>
            <person name="Yang Y."/>
            <person name="Xiong J."/>
            <person name="Zhou Z."/>
            <person name="Huo F."/>
            <person name="Miao W."/>
            <person name="Ran C."/>
            <person name="Liu Y."/>
            <person name="Zhang J."/>
            <person name="Feng J."/>
            <person name="Wang M."/>
            <person name="Wang M."/>
            <person name="Wang L."/>
            <person name="Yao B."/>
        </authorList>
    </citation>
    <scope>NUCLEOTIDE SEQUENCE [LARGE SCALE GENOMIC DNA]</scope>
    <source>
        <strain evidence="1">Wuqing</strain>
    </source>
</reference>
<proteinExistence type="predicted"/>
<dbReference type="Proteomes" id="UP000031668">
    <property type="component" value="Unassembled WGS sequence"/>
</dbReference>
<keyword evidence="2" id="KW-1185">Reference proteome</keyword>
<dbReference type="EMBL" id="JWZT01005751">
    <property type="protein sequence ID" value="KII60233.1"/>
    <property type="molecule type" value="Genomic_DNA"/>
</dbReference>
<dbReference type="AlphaFoldDB" id="A0A0C2I513"/>
<dbReference type="OrthoDB" id="411211at2759"/>
<protein>
    <submittedName>
        <fullName evidence="1">Uncharacterized protein</fullName>
    </submittedName>
</protein>
<name>A0A0C2I513_THEKT</name>
<sequence length="134" mass="15249">MKKWLSIQLERYNYILEPVTIKSCFQLGINGSNKNDFHRLKDVFGLSVHLSIFPFDFLTVSGNNDHEGDVDTQIKYHLRYGPRFYLPSRECILVLVVPSANSRKYSSMNECCCGGYSQEVRGKEGDCLASESLA</sequence>
<evidence type="ECO:0000313" key="1">
    <source>
        <dbReference type="EMBL" id="KII60233.1"/>
    </source>
</evidence>
<comment type="caution">
    <text evidence="1">The sequence shown here is derived from an EMBL/GenBank/DDBJ whole genome shotgun (WGS) entry which is preliminary data.</text>
</comment>
<organism evidence="1 2">
    <name type="scientific">Thelohanellus kitauei</name>
    <name type="common">Myxosporean</name>
    <dbReference type="NCBI Taxonomy" id="669202"/>
    <lineage>
        <taxon>Eukaryota</taxon>
        <taxon>Metazoa</taxon>
        <taxon>Cnidaria</taxon>
        <taxon>Myxozoa</taxon>
        <taxon>Myxosporea</taxon>
        <taxon>Bivalvulida</taxon>
        <taxon>Platysporina</taxon>
        <taxon>Myxobolidae</taxon>
        <taxon>Thelohanellus</taxon>
    </lineage>
</organism>
<accession>A0A0C2I513</accession>
<evidence type="ECO:0000313" key="2">
    <source>
        <dbReference type="Proteomes" id="UP000031668"/>
    </source>
</evidence>